<comment type="caution">
    <text evidence="1">The sequence shown here is derived from an EMBL/GenBank/DDBJ whole genome shotgun (WGS) entry which is preliminary data.</text>
</comment>
<dbReference type="AlphaFoldDB" id="A0A8H2K2P1"/>
<dbReference type="EMBL" id="VFBM01000002">
    <property type="protein sequence ID" value="TNX93654.1"/>
    <property type="molecule type" value="Genomic_DNA"/>
</dbReference>
<proteinExistence type="predicted"/>
<evidence type="ECO:0008006" key="3">
    <source>
        <dbReference type="Google" id="ProtNLM"/>
    </source>
</evidence>
<accession>A0A8H2K2P1</accession>
<gene>
    <name evidence="1" type="ORF">FHY67_04240</name>
</gene>
<organism evidence="1 2">
    <name type="scientific">Acinetobacter radioresistens</name>
    <dbReference type="NCBI Taxonomy" id="40216"/>
    <lineage>
        <taxon>Bacteria</taxon>
        <taxon>Pseudomonadati</taxon>
        <taxon>Pseudomonadota</taxon>
        <taxon>Gammaproteobacteria</taxon>
        <taxon>Moraxellales</taxon>
        <taxon>Moraxellaceae</taxon>
        <taxon>Acinetobacter</taxon>
    </lineage>
</organism>
<dbReference type="RefSeq" id="WP_139880542.1">
    <property type="nucleotide sequence ID" value="NZ_VFBM01000002.1"/>
</dbReference>
<name>A0A8H2K2P1_ACIRA</name>
<evidence type="ECO:0000313" key="1">
    <source>
        <dbReference type="EMBL" id="TNX93654.1"/>
    </source>
</evidence>
<dbReference type="Proteomes" id="UP000314285">
    <property type="component" value="Unassembled WGS sequence"/>
</dbReference>
<protein>
    <recommendedName>
        <fullName evidence="3">Replication protein P</fullName>
    </recommendedName>
</protein>
<reference evidence="1 2" key="1">
    <citation type="submission" date="2019-06" db="EMBL/GenBank/DDBJ databases">
        <title>Genome of Acinetobacter radioresistens APH1, a phenol degrading strain.</title>
        <authorList>
            <person name="Liu Y."/>
        </authorList>
    </citation>
    <scope>NUCLEOTIDE SEQUENCE [LARGE SCALE GENOMIC DNA]</scope>
    <source>
        <strain evidence="1 2">APH1</strain>
    </source>
</reference>
<evidence type="ECO:0000313" key="2">
    <source>
        <dbReference type="Proteomes" id="UP000314285"/>
    </source>
</evidence>
<sequence>MRRWVMREFTFEDALRLISRMRGMYGKKFVDQWAGVDPQEIAYAMTECLSGLSVQELQAGFDRMKTSVFCPSIPEFRAWCEAASPYLTENEAWLQAVKFDHGNGTTSISSLAKQAYEMVRINKSQYVDANKQNFYAFRDCYLRLVAEAKTRGFKDEVIPAPPQIEYKAVPISKPKFPQISPEAKAWIDQRAKELEEKGLSVIRALMQATQEYSAESKEAV</sequence>